<proteinExistence type="predicted"/>
<sequence>MARKQIQFLAGAIAPAPRSLWSSAQEKLHEAGVAIEQMQQAHDRIQFEAGWSRFVDSIEEFWARFFDEGKSTFSNFQPWAGALDARRKSDDLLGYLCQARHQSQHGRIAISWTEPRLQIAPNFSGHIRGLKFFADGTFEFDASPLHHSIPEATVVFDPGAAELPIIENKRHKQKFNPPKSFEGQSLDACTPVAASLAALGFYRRALSLAFEEFT</sequence>
<reference evidence="1 2" key="1">
    <citation type="submission" date="2021-11" db="EMBL/GenBank/DDBJ databases">
        <authorList>
            <person name="Liang Q."/>
            <person name="Mou H."/>
            <person name="Liu Z."/>
        </authorList>
    </citation>
    <scope>NUCLEOTIDE SEQUENCE [LARGE SCALE GENOMIC DNA]</scope>
    <source>
        <strain evidence="1 2">CHU3</strain>
    </source>
</reference>
<evidence type="ECO:0000313" key="1">
    <source>
        <dbReference type="EMBL" id="MCV2367023.1"/>
    </source>
</evidence>
<organism evidence="1 2">
    <name type="scientific">Roseateles oligotrophus</name>
    <dbReference type="NCBI Taxonomy" id="1769250"/>
    <lineage>
        <taxon>Bacteria</taxon>
        <taxon>Pseudomonadati</taxon>
        <taxon>Pseudomonadota</taxon>
        <taxon>Betaproteobacteria</taxon>
        <taxon>Burkholderiales</taxon>
        <taxon>Sphaerotilaceae</taxon>
        <taxon>Roseateles</taxon>
    </lineage>
</organism>
<gene>
    <name evidence="1" type="ORF">LNV07_02795</name>
</gene>
<accession>A0ABT2Y9S4</accession>
<dbReference type="RefSeq" id="WP_263569631.1">
    <property type="nucleotide sequence ID" value="NZ_JAJIRN010000001.1"/>
</dbReference>
<comment type="caution">
    <text evidence="1">The sequence shown here is derived from an EMBL/GenBank/DDBJ whole genome shotgun (WGS) entry which is preliminary data.</text>
</comment>
<protein>
    <submittedName>
        <fullName evidence="1">Uncharacterized protein</fullName>
    </submittedName>
</protein>
<keyword evidence="2" id="KW-1185">Reference proteome</keyword>
<name>A0ABT2Y9S4_9BURK</name>
<dbReference type="Proteomes" id="UP001209701">
    <property type="component" value="Unassembled WGS sequence"/>
</dbReference>
<evidence type="ECO:0000313" key="2">
    <source>
        <dbReference type="Proteomes" id="UP001209701"/>
    </source>
</evidence>
<dbReference type="EMBL" id="JAJIRN010000001">
    <property type="protein sequence ID" value="MCV2367023.1"/>
    <property type="molecule type" value="Genomic_DNA"/>
</dbReference>